<reference evidence="1 2" key="1">
    <citation type="submission" date="2020-04" db="EMBL/GenBank/DDBJ databases">
        <authorList>
            <person name="Wallbank WR R."/>
            <person name="Pardo Diaz C."/>
            <person name="Kozak K."/>
            <person name="Martin S."/>
            <person name="Jiggins C."/>
            <person name="Moest M."/>
            <person name="Warren A I."/>
            <person name="Byers J.R.P. K."/>
            <person name="Montejo-Kovacevich G."/>
            <person name="Yen C E."/>
        </authorList>
    </citation>
    <scope>NUCLEOTIDE SEQUENCE [LARGE SCALE GENOMIC DNA]</scope>
</reference>
<evidence type="ECO:0000313" key="2">
    <source>
        <dbReference type="Proteomes" id="UP000494256"/>
    </source>
</evidence>
<proteinExistence type="predicted"/>
<sequence length="138" mass="15973">MNQQQKILIHYQRQLQRFLKTIKDSNDVLMRTQALRKRQKLTCFTATDDKSLTGQIGHKNANSHQEIQLNIDLTSELENYNNFVDPNSAELVVEPLMQIVITSDAKSQTEEDTEIKQLKKCIECLEKKFESVAFDVDS</sequence>
<dbReference type="EMBL" id="CADEBD010000352">
    <property type="protein sequence ID" value="CAB3250921.1"/>
    <property type="molecule type" value="Genomic_DNA"/>
</dbReference>
<dbReference type="AlphaFoldDB" id="A0A8S1AWC3"/>
<dbReference type="OrthoDB" id="19653at2759"/>
<accession>A0A8S1AWC3</accession>
<protein>
    <submittedName>
        <fullName evidence="1">Uncharacterized protein</fullName>
    </submittedName>
</protein>
<organism evidence="1 2">
    <name type="scientific">Arctia plantaginis</name>
    <name type="common">Wood tiger moth</name>
    <name type="synonym">Phalaena plantaginis</name>
    <dbReference type="NCBI Taxonomy" id="874455"/>
    <lineage>
        <taxon>Eukaryota</taxon>
        <taxon>Metazoa</taxon>
        <taxon>Ecdysozoa</taxon>
        <taxon>Arthropoda</taxon>
        <taxon>Hexapoda</taxon>
        <taxon>Insecta</taxon>
        <taxon>Pterygota</taxon>
        <taxon>Neoptera</taxon>
        <taxon>Endopterygota</taxon>
        <taxon>Lepidoptera</taxon>
        <taxon>Glossata</taxon>
        <taxon>Ditrysia</taxon>
        <taxon>Noctuoidea</taxon>
        <taxon>Erebidae</taxon>
        <taxon>Arctiinae</taxon>
        <taxon>Arctia</taxon>
    </lineage>
</organism>
<dbReference type="Proteomes" id="UP000494256">
    <property type="component" value="Unassembled WGS sequence"/>
</dbReference>
<name>A0A8S1AWC3_ARCPL</name>
<gene>
    <name evidence="1" type="ORF">APLA_LOCUS13411</name>
</gene>
<comment type="caution">
    <text evidence="1">The sequence shown here is derived from an EMBL/GenBank/DDBJ whole genome shotgun (WGS) entry which is preliminary data.</text>
</comment>
<evidence type="ECO:0000313" key="1">
    <source>
        <dbReference type="EMBL" id="CAB3250921.1"/>
    </source>
</evidence>